<dbReference type="InterPro" id="IPR005693">
    <property type="entry name" value="Mce"/>
</dbReference>
<feature type="domain" description="Mce/MlaD" evidence="2">
    <location>
        <begin position="34"/>
        <end position="107"/>
    </location>
</feature>
<evidence type="ECO:0000256" key="1">
    <source>
        <dbReference type="SAM" id="MobiDB-lite"/>
    </source>
</evidence>
<protein>
    <submittedName>
        <fullName evidence="4">Uncharacterized protein</fullName>
    </submittedName>
</protein>
<reference evidence="4 5" key="1">
    <citation type="submission" date="2019-11" db="EMBL/GenBank/DDBJ databases">
        <authorList>
            <person name="Holert J."/>
        </authorList>
    </citation>
    <scope>NUCLEOTIDE SEQUENCE [LARGE SCALE GENOMIC DNA]</scope>
    <source>
        <strain evidence="4">BC8_1</strain>
    </source>
</reference>
<feature type="compositionally biased region" description="Pro residues" evidence="1">
    <location>
        <begin position="387"/>
        <end position="401"/>
    </location>
</feature>
<dbReference type="AlphaFoldDB" id="A0A5S9QZ58"/>
<dbReference type="Pfam" id="PF02470">
    <property type="entry name" value="MlaD"/>
    <property type="match status" value="1"/>
</dbReference>
<evidence type="ECO:0000259" key="2">
    <source>
        <dbReference type="Pfam" id="PF02470"/>
    </source>
</evidence>
<dbReference type="GO" id="GO:0005576">
    <property type="term" value="C:extracellular region"/>
    <property type="evidence" value="ECO:0007669"/>
    <property type="project" value="TreeGrafter"/>
</dbReference>
<dbReference type="NCBIfam" id="TIGR00996">
    <property type="entry name" value="Mtu_fam_mce"/>
    <property type="match status" value="1"/>
</dbReference>
<dbReference type="Gene3D" id="1.10.287.950">
    <property type="entry name" value="Methyl-accepting chemotaxis protein"/>
    <property type="match status" value="1"/>
</dbReference>
<dbReference type="SUPFAM" id="SSF58104">
    <property type="entry name" value="Methyl-accepting chemotaxis protein (MCP) signaling domain"/>
    <property type="match status" value="1"/>
</dbReference>
<dbReference type="RefSeq" id="WP_159232023.1">
    <property type="nucleotide sequence ID" value="NZ_CACSIP010000023.1"/>
</dbReference>
<feature type="region of interest" description="Disordered" evidence="1">
    <location>
        <begin position="381"/>
        <end position="435"/>
    </location>
</feature>
<evidence type="ECO:0000313" key="4">
    <source>
        <dbReference type="EMBL" id="CAA0124865.1"/>
    </source>
</evidence>
<dbReference type="Pfam" id="PF11887">
    <property type="entry name" value="Mce4_CUP1"/>
    <property type="match status" value="1"/>
</dbReference>
<dbReference type="EMBL" id="CACSIP010000023">
    <property type="protein sequence ID" value="CAA0124865.1"/>
    <property type="molecule type" value="Genomic_DNA"/>
</dbReference>
<dbReference type="PANTHER" id="PTHR33371:SF4">
    <property type="entry name" value="INTERMEMBRANE PHOSPHOLIPID TRANSPORT SYSTEM BINDING PROTEIN MLAD"/>
    <property type="match status" value="1"/>
</dbReference>
<evidence type="ECO:0000313" key="5">
    <source>
        <dbReference type="Proteomes" id="UP000430146"/>
    </source>
</evidence>
<dbReference type="InterPro" id="IPR024516">
    <property type="entry name" value="Mce_C"/>
</dbReference>
<organism evidence="4 5">
    <name type="scientific">Mycolicibacterium vanbaalenii</name>
    <name type="common">Mycobacterium vanbaalenii</name>
    <dbReference type="NCBI Taxonomy" id="110539"/>
    <lineage>
        <taxon>Bacteria</taxon>
        <taxon>Bacillati</taxon>
        <taxon>Actinomycetota</taxon>
        <taxon>Actinomycetes</taxon>
        <taxon>Mycobacteriales</taxon>
        <taxon>Mycobacteriaceae</taxon>
        <taxon>Mycolicibacterium</taxon>
    </lineage>
</organism>
<dbReference type="InterPro" id="IPR003399">
    <property type="entry name" value="Mce/MlaD"/>
</dbReference>
<evidence type="ECO:0000259" key="3">
    <source>
        <dbReference type="Pfam" id="PF11887"/>
    </source>
</evidence>
<dbReference type="Proteomes" id="UP000430146">
    <property type="component" value="Unassembled WGS sequence"/>
</dbReference>
<gene>
    <name evidence="4" type="ORF">AELLOGFF_01190</name>
</gene>
<feature type="domain" description="Mammalian cell entry C-terminal" evidence="3">
    <location>
        <begin position="112"/>
        <end position="293"/>
    </location>
</feature>
<dbReference type="PANTHER" id="PTHR33371">
    <property type="entry name" value="INTERMEMBRANE PHOSPHOLIPID TRANSPORT SYSTEM BINDING PROTEIN MLAD-RELATED"/>
    <property type="match status" value="1"/>
</dbReference>
<sequence>MNRIRVSLALCLAILITGAVFVLSHTTRQVGRTNVVAYFDSSNGVFVGDDVRIRGVNVGRIDKIEPQPTRVKITFWVDNSHPVPADAVAVILSPTLVTARAIQLTPPYRSGPTLRDNTVIPQDRTAVPVEWDDFRTQLEKLTKTLQPTEPGGVSTLGALVNTTADNLRGRGADIRNAIISLSQAVSALGDHSGDTFTTVKNLSTLVTALQDSTVLIRQLNENLASVTGLLANDPDEVANATRELSDVVGEVTTFVAENRDALGATSETVASVSQALNDSLDDVKQLLHVLPTTAANAANLYQPAQGTLTGAAAINNFNDPITFLCGAIQAASRLGAEQSAKLCVQYLAPIVKNRQYNFLPLGLNPFVGAVARPNEITYSEDRLRPDYVPPPPRTEAEPPVPIENSMPLAAEARLAEPTDPTAGLPGMMAPPGAGS</sequence>
<dbReference type="OrthoDB" id="4516955at2"/>
<proteinExistence type="predicted"/>
<dbReference type="InterPro" id="IPR052336">
    <property type="entry name" value="MlaD_Phospholipid_Transporter"/>
</dbReference>
<feature type="compositionally biased region" description="Low complexity" evidence="1">
    <location>
        <begin position="420"/>
        <end position="435"/>
    </location>
</feature>
<name>A0A5S9QZ58_MYCVN</name>
<keyword evidence="5" id="KW-1185">Reference proteome</keyword>
<accession>A0A5S9QZ58</accession>